<evidence type="ECO:0000313" key="3">
    <source>
        <dbReference type="Proteomes" id="UP001279734"/>
    </source>
</evidence>
<proteinExistence type="predicted"/>
<dbReference type="PANTHER" id="PTHR46993">
    <property type="entry name" value="MYB TRANSCRIPTION FACTOR"/>
    <property type="match status" value="1"/>
</dbReference>
<accession>A0AAD3XNH6</accession>
<evidence type="ECO:0000313" key="2">
    <source>
        <dbReference type="EMBL" id="GMH11412.1"/>
    </source>
</evidence>
<organism evidence="2 3">
    <name type="scientific">Nepenthes gracilis</name>
    <name type="common">Slender pitcher plant</name>
    <dbReference type="NCBI Taxonomy" id="150966"/>
    <lineage>
        <taxon>Eukaryota</taxon>
        <taxon>Viridiplantae</taxon>
        <taxon>Streptophyta</taxon>
        <taxon>Embryophyta</taxon>
        <taxon>Tracheophyta</taxon>
        <taxon>Spermatophyta</taxon>
        <taxon>Magnoliopsida</taxon>
        <taxon>eudicotyledons</taxon>
        <taxon>Gunneridae</taxon>
        <taxon>Pentapetalae</taxon>
        <taxon>Caryophyllales</taxon>
        <taxon>Nepenthaceae</taxon>
        <taxon>Nepenthes</taxon>
    </lineage>
</organism>
<protein>
    <submittedName>
        <fullName evidence="2">Uncharacterized protein</fullName>
    </submittedName>
</protein>
<name>A0AAD3XNH6_NEPGR</name>
<gene>
    <name evidence="2" type="ORF">Nepgr_013253</name>
</gene>
<keyword evidence="3" id="KW-1185">Reference proteome</keyword>
<feature type="region of interest" description="Disordered" evidence="1">
    <location>
        <begin position="267"/>
        <end position="310"/>
    </location>
</feature>
<dbReference type="Proteomes" id="UP001279734">
    <property type="component" value="Unassembled WGS sequence"/>
</dbReference>
<dbReference type="EMBL" id="BSYO01000011">
    <property type="protein sequence ID" value="GMH11412.1"/>
    <property type="molecule type" value="Genomic_DNA"/>
</dbReference>
<dbReference type="PANTHER" id="PTHR46993:SF6">
    <property type="entry name" value="MYB TRANSCRIPTION FACTOR"/>
    <property type="match status" value="1"/>
</dbReference>
<feature type="region of interest" description="Disordered" evidence="1">
    <location>
        <begin position="225"/>
        <end position="253"/>
    </location>
</feature>
<evidence type="ECO:0000256" key="1">
    <source>
        <dbReference type="SAM" id="MobiDB-lite"/>
    </source>
</evidence>
<reference evidence="2" key="1">
    <citation type="submission" date="2023-05" db="EMBL/GenBank/DDBJ databases">
        <title>Nepenthes gracilis genome sequencing.</title>
        <authorList>
            <person name="Fukushima K."/>
        </authorList>
    </citation>
    <scope>NUCLEOTIDE SEQUENCE</scope>
    <source>
        <strain evidence="2">SING2019-196</strain>
    </source>
</reference>
<sequence length="310" mass="34670">MDEVIVRWVLEYLLRQRIDDRILNDLLSVLPIADDSRLKKILLLRRIESEVSNAIVSEEILELLEIIEKLDLCDGKAASESMKAAYCTVAVDCTVRFLEENVEKNGNYFEAVKRIWRIKVSKMEKSENNAVGLVSEKLLRWRDEIEGAIWDSNARDKILMRNTRNEALKAVRLYLAEAWEGMGPSFLELAAQTMSKTGNNGRRAGGEDIVGGCRELVVLDNTAVDGGGGVKGDNHQGLTMNEPAEGDKETQKAKSLLRCKHVASHGRRFKSVAGRSRGVKMTNASKVDKNKSMEQTDLPPTPEISKLQKS</sequence>
<dbReference type="AlphaFoldDB" id="A0AAD3XNH6"/>
<comment type="caution">
    <text evidence="2">The sequence shown here is derived from an EMBL/GenBank/DDBJ whole genome shotgun (WGS) entry which is preliminary data.</text>
</comment>